<dbReference type="InterPro" id="IPR002645">
    <property type="entry name" value="STAS_dom"/>
</dbReference>
<dbReference type="RefSeq" id="WP_112156702.1">
    <property type="nucleotide sequence ID" value="NZ_QKRX01000001.1"/>
</dbReference>
<protein>
    <recommendedName>
        <fullName evidence="1">STAS domain-containing protein</fullName>
    </recommendedName>
</protein>
<dbReference type="PROSITE" id="PS50801">
    <property type="entry name" value="STAS"/>
    <property type="match status" value="1"/>
</dbReference>
<organism evidence="2 3">
    <name type="scientific">Nitrincola tibetensis</name>
    <dbReference type="NCBI Taxonomy" id="2219697"/>
    <lineage>
        <taxon>Bacteria</taxon>
        <taxon>Pseudomonadati</taxon>
        <taxon>Pseudomonadota</taxon>
        <taxon>Gammaproteobacteria</taxon>
        <taxon>Oceanospirillales</taxon>
        <taxon>Oceanospirillaceae</taxon>
        <taxon>Nitrincola</taxon>
    </lineage>
</organism>
<proteinExistence type="predicted"/>
<dbReference type="AlphaFoldDB" id="A0A364NRI3"/>
<dbReference type="Pfam" id="PF13466">
    <property type="entry name" value="STAS_2"/>
    <property type="match status" value="1"/>
</dbReference>
<dbReference type="InterPro" id="IPR036513">
    <property type="entry name" value="STAS_dom_sf"/>
</dbReference>
<dbReference type="OrthoDB" id="6089296at2"/>
<feature type="domain" description="STAS" evidence="1">
    <location>
        <begin position="11"/>
        <end position="97"/>
    </location>
</feature>
<dbReference type="InterPro" id="IPR058548">
    <property type="entry name" value="MlaB-like_STAS"/>
</dbReference>
<dbReference type="Proteomes" id="UP000250744">
    <property type="component" value="Unassembled WGS sequence"/>
</dbReference>
<dbReference type="CDD" id="cd07043">
    <property type="entry name" value="STAS_anti-anti-sigma_factors"/>
    <property type="match status" value="1"/>
</dbReference>
<name>A0A364NRI3_9GAMM</name>
<dbReference type="EMBL" id="QKRX01000001">
    <property type="protein sequence ID" value="RAU19696.1"/>
    <property type="molecule type" value="Genomic_DNA"/>
</dbReference>
<evidence type="ECO:0000313" key="2">
    <source>
        <dbReference type="EMBL" id="RAU19696.1"/>
    </source>
</evidence>
<gene>
    <name evidence="2" type="ORF">DN062_01020</name>
</gene>
<evidence type="ECO:0000259" key="1">
    <source>
        <dbReference type="PROSITE" id="PS50801"/>
    </source>
</evidence>
<comment type="caution">
    <text evidence="2">The sequence shown here is derived from an EMBL/GenBank/DDBJ whole genome shotgun (WGS) entry which is preliminary data.</text>
</comment>
<dbReference type="SUPFAM" id="SSF52091">
    <property type="entry name" value="SpoIIaa-like"/>
    <property type="match status" value="1"/>
</dbReference>
<dbReference type="Gene3D" id="3.30.750.24">
    <property type="entry name" value="STAS domain"/>
    <property type="match status" value="1"/>
</dbReference>
<reference evidence="2 3" key="1">
    <citation type="submission" date="2018-06" db="EMBL/GenBank/DDBJ databases">
        <title>Nitrincola tibetense sp. nov., isolated from Lake XuguoCo on Tibetan Plateau.</title>
        <authorList>
            <person name="Xing P."/>
        </authorList>
    </citation>
    <scope>NUCLEOTIDE SEQUENCE [LARGE SCALE GENOMIC DNA]</scope>
    <source>
        <strain evidence="3">xg18</strain>
    </source>
</reference>
<keyword evidence="3" id="KW-1185">Reference proteome</keyword>
<accession>A0A364NRI3</accession>
<evidence type="ECO:0000313" key="3">
    <source>
        <dbReference type="Proteomes" id="UP000250744"/>
    </source>
</evidence>
<sequence length="97" mass="10599">MSKVELKESTLYLSGDIVFATVVDMRDTLIELMNAQSRDAKLSVDFSGVGRVDSSALSLWLCGLRAAKNQNIQLTPLSVPPDLRSISELVGFEMTAH</sequence>